<feature type="region of interest" description="Disordered" evidence="1">
    <location>
        <begin position="169"/>
        <end position="296"/>
    </location>
</feature>
<dbReference type="FunCoup" id="G0V8Q7">
    <property type="interactions" value="160"/>
</dbReference>
<dbReference type="SMART" id="SM00293">
    <property type="entry name" value="PWWP"/>
    <property type="match status" value="1"/>
</dbReference>
<proteinExistence type="predicted"/>
<dbReference type="Pfam" id="PF00855">
    <property type="entry name" value="PWWP"/>
    <property type="match status" value="1"/>
</dbReference>
<dbReference type="InParanoid" id="G0V8Q7"/>
<dbReference type="AlphaFoldDB" id="G0V8Q7"/>
<sequence length="495" mass="57659">MMSEPSVDYIYQPTDIVLAKVKGFSAWPAMIVPDELIPDHILKTRTHSTTGEVEPAEVAKELDTTNEDDTFDENIDPEKYIIYSKMLKFKKNEKLRHQYCVKFFCDDSYIWVKPTDIQLLSKEACQEWLDSSKRKNKKLIPAYEMASRGIEGIDIWEFIEYGSYGKDDDEEEYIEEDESIQPRKRTRGAVKKEPTRSSMRQRGKRKLEEEESEGDEKPTRLRNTRSKGKSTIKKEPVQRRTRRSAPVKEEEEEEEEDVEDEFSEEEHPVKRTNTKSKGPKRTTAKGKSKTKTKAKPKPQIIKYEYEDDEDWSLVGLGPQDLTIHLAVNPLVNRLTQKKNVERHLDQKLNILDKIAGINKLLTTLILPENPDSKITIGKDDYDLLLDEMDQALSMKGAKREFLIIFQSSTELLLNMRILLNIRRDELLKWKLWDQFQAFFELVFQHELIEDEQGWTFEQVSDDGDKDNSTNKIPTGSIDVDKKEPEIEMASVDEVK</sequence>
<dbReference type="GO" id="GO:0036437">
    <property type="term" value="C:Isw1b complex"/>
    <property type="evidence" value="ECO:0007669"/>
    <property type="project" value="EnsemblFungi"/>
</dbReference>
<evidence type="ECO:0000313" key="3">
    <source>
        <dbReference type="EMBL" id="CCC67856.1"/>
    </source>
</evidence>
<evidence type="ECO:0000259" key="2">
    <source>
        <dbReference type="PROSITE" id="PS50812"/>
    </source>
</evidence>
<evidence type="ECO:0000256" key="1">
    <source>
        <dbReference type="SAM" id="MobiDB-lite"/>
    </source>
</evidence>
<feature type="compositionally biased region" description="Basic residues" evidence="1">
    <location>
        <begin position="270"/>
        <end position="296"/>
    </location>
</feature>
<dbReference type="Gene3D" id="2.30.30.140">
    <property type="match status" value="1"/>
</dbReference>
<dbReference type="InterPro" id="IPR000313">
    <property type="entry name" value="PWWP_dom"/>
</dbReference>
<reference evidence="4" key="1">
    <citation type="journal article" date="2011" name="Proc. Natl. Acad. Sci. U.S.A.">
        <title>Evolutionary erosion of yeast sex chromosomes by mating-type switching accidents.</title>
        <authorList>
            <person name="Gordon J.L."/>
            <person name="Armisen D."/>
            <person name="Proux-Wera E."/>
            <person name="Oheigeartaigh S.S."/>
            <person name="Byrne K.P."/>
            <person name="Wolfe K.H."/>
        </authorList>
    </citation>
    <scope>NUCLEOTIDE SEQUENCE [LARGE SCALE GENOMIC DNA]</scope>
    <source>
        <strain evidence="4">ATCC 76901 / BCRC 22586 / CBS 4309 / NBRC 1992 / NRRL Y-12630</strain>
    </source>
</reference>
<dbReference type="CDD" id="cd05840">
    <property type="entry name" value="PWWP_ScIOC4-like"/>
    <property type="match status" value="1"/>
</dbReference>
<protein>
    <recommendedName>
        <fullName evidence="2">PWWP domain-containing protein</fullName>
    </recommendedName>
</protein>
<dbReference type="SUPFAM" id="SSF63748">
    <property type="entry name" value="Tudor/PWWP/MBT"/>
    <property type="match status" value="1"/>
</dbReference>
<dbReference type="GO" id="GO:0003677">
    <property type="term" value="F:DNA binding"/>
    <property type="evidence" value="ECO:0007669"/>
    <property type="project" value="EnsemblFungi"/>
</dbReference>
<evidence type="ECO:0000313" key="4">
    <source>
        <dbReference type="Proteomes" id="UP000001640"/>
    </source>
</evidence>
<dbReference type="STRING" id="1064592.G0V8Q7"/>
<feature type="region of interest" description="Disordered" evidence="1">
    <location>
        <begin position="458"/>
        <end position="495"/>
    </location>
</feature>
<dbReference type="OrthoDB" id="62853at2759"/>
<dbReference type="GO" id="GO:0006338">
    <property type="term" value="P:chromatin remodeling"/>
    <property type="evidence" value="ECO:0007669"/>
    <property type="project" value="EnsemblFungi"/>
</dbReference>
<accession>G0V8Q7</accession>
<dbReference type="InterPro" id="IPR035503">
    <property type="entry name" value="IOC4-like_PWWP"/>
</dbReference>
<dbReference type="Proteomes" id="UP000001640">
    <property type="component" value="Chromosome 1"/>
</dbReference>
<dbReference type="PROSITE" id="PS50812">
    <property type="entry name" value="PWWP"/>
    <property type="match status" value="1"/>
</dbReference>
<dbReference type="HOGENOM" id="CLU_031574_0_0_1"/>
<feature type="domain" description="PWWP" evidence="2">
    <location>
        <begin position="13"/>
        <end position="123"/>
    </location>
</feature>
<dbReference type="KEGG" id="ncs:NCAS_0A12980"/>
<name>G0V8Q7_NAUCA</name>
<feature type="compositionally biased region" description="Acidic residues" evidence="1">
    <location>
        <begin position="249"/>
        <end position="264"/>
    </location>
</feature>
<gene>
    <name evidence="3" type="primary">NCAS0A12980</name>
    <name evidence="3" type="ordered locus">NCAS_0A12980</name>
</gene>
<dbReference type="GO" id="GO:0016887">
    <property type="term" value="F:ATP hydrolysis activity"/>
    <property type="evidence" value="ECO:0007669"/>
    <property type="project" value="EnsemblFungi"/>
</dbReference>
<reference key="2">
    <citation type="submission" date="2011-08" db="EMBL/GenBank/DDBJ databases">
        <title>Genome sequence of Naumovozyma castellii.</title>
        <authorList>
            <person name="Gordon J.L."/>
            <person name="Armisen D."/>
            <person name="Proux-Wera E."/>
            <person name="OhEigeartaigh S.S."/>
            <person name="Byrne K.P."/>
            <person name="Wolfe K.H."/>
        </authorList>
    </citation>
    <scope>NUCLEOTIDE SEQUENCE</scope>
    <source>
        <strain>Type strain:CBS 4309</strain>
    </source>
</reference>
<keyword evidence="4" id="KW-1185">Reference proteome</keyword>
<dbReference type="GeneID" id="96901334"/>
<dbReference type="RefSeq" id="XP_003674236.1">
    <property type="nucleotide sequence ID" value="XM_003674188.1"/>
</dbReference>
<feature type="compositionally biased region" description="Acidic residues" evidence="1">
    <location>
        <begin position="169"/>
        <end position="179"/>
    </location>
</feature>
<dbReference type="OMA" id="WPAMIIP"/>
<dbReference type="EMBL" id="HE576752">
    <property type="protein sequence ID" value="CCC67856.1"/>
    <property type="molecule type" value="Genomic_DNA"/>
</dbReference>
<feature type="compositionally biased region" description="Basic residues" evidence="1">
    <location>
        <begin position="220"/>
        <end position="231"/>
    </location>
</feature>
<dbReference type="eggNOG" id="ENOG502QTTV">
    <property type="taxonomic scope" value="Eukaryota"/>
</dbReference>
<dbReference type="GO" id="GO:0007062">
    <property type="term" value="P:sister chromatid cohesion"/>
    <property type="evidence" value="ECO:0007669"/>
    <property type="project" value="EnsemblFungi"/>
</dbReference>
<organism evidence="3 4">
    <name type="scientific">Naumovozyma castellii</name>
    <name type="common">Yeast</name>
    <name type="synonym">Saccharomyces castellii</name>
    <dbReference type="NCBI Taxonomy" id="27288"/>
    <lineage>
        <taxon>Eukaryota</taxon>
        <taxon>Fungi</taxon>
        <taxon>Dikarya</taxon>
        <taxon>Ascomycota</taxon>
        <taxon>Saccharomycotina</taxon>
        <taxon>Saccharomycetes</taxon>
        <taxon>Saccharomycetales</taxon>
        <taxon>Saccharomycetaceae</taxon>
        <taxon>Naumovozyma</taxon>
    </lineage>
</organism>